<proteinExistence type="predicted"/>
<evidence type="ECO:0000259" key="1">
    <source>
        <dbReference type="Pfam" id="PF19246"/>
    </source>
</evidence>
<organism evidence="2">
    <name type="scientific">Borely moumouvirus</name>
    <dbReference type="NCBI Taxonomy" id="2712067"/>
    <lineage>
        <taxon>Viruses</taxon>
        <taxon>Varidnaviria</taxon>
        <taxon>Bamfordvirae</taxon>
        <taxon>Nucleocytoviricota</taxon>
        <taxon>Megaviricetes</taxon>
        <taxon>Imitervirales</taxon>
        <taxon>Mimiviridae</taxon>
        <taxon>Megamimivirinae</taxon>
        <taxon>Moumouvirus</taxon>
    </lineage>
</organism>
<feature type="domain" description="DUF5894" evidence="1">
    <location>
        <begin position="32"/>
        <end position="83"/>
    </location>
</feature>
<dbReference type="EMBL" id="MN175499">
    <property type="protein sequence ID" value="QID05857.1"/>
    <property type="molecule type" value="Genomic_DNA"/>
</dbReference>
<dbReference type="InterPro" id="IPR045413">
    <property type="entry name" value="DUF5894"/>
</dbReference>
<name>A0A6G6ABB9_9VIRU</name>
<evidence type="ECO:0000313" key="2">
    <source>
        <dbReference type="EMBL" id="QID05857.1"/>
    </source>
</evidence>
<protein>
    <recommendedName>
        <fullName evidence="1">DUF5894 domain-containing protein</fullName>
    </recommendedName>
</protein>
<sequence>MDYIHSYFNPIIDSIHFFLEFEDEDNKTRVNMFDLLNMKAPGPDKVLIVDIKNNNIMLGVCAWAKNRGYQFHVTKTNTFNNYFKDKYFYDPCKIVNLSQIDDDENVYNTVIIGYQLSNFIHLNDNDFYLYEDDIDLLQEISNCHIKLMTLKKFLKIYYAPKCINMF</sequence>
<accession>A0A6G6ABB9</accession>
<dbReference type="Pfam" id="PF19246">
    <property type="entry name" value="DUF5894"/>
    <property type="match status" value="1"/>
</dbReference>
<reference evidence="2" key="1">
    <citation type="submission" date="2019-07" db="EMBL/GenBank/DDBJ databases">
        <title>The discovery of a new lineage B mimivirus raises questions about particles surface fibrils.</title>
        <authorList>
            <person name="Silva L.K.S."/>
            <person name="Rodrigues R.A.L."/>
            <person name="Andrade A.C.S.P."/>
            <person name="Hikida H."/>
            <person name="Andreani J."/>
            <person name="Levasseur A."/>
            <person name="La Scola B."/>
            <person name="Abrahao J.S."/>
        </authorList>
    </citation>
    <scope>NUCLEOTIDE SEQUENCE</scope>
    <source>
        <strain evidence="2">B60</strain>
    </source>
</reference>